<reference evidence="1 2" key="1">
    <citation type="journal article" date="2014" name="Genome Biol. Evol.">
        <title>The genome of the myxosporean Thelohanellus kitauei shows adaptations to nutrient acquisition within its fish host.</title>
        <authorList>
            <person name="Yang Y."/>
            <person name="Xiong J."/>
            <person name="Zhou Z."/>
            <person name="Huo F."/>
            <person name="Miao W."/>
            <person name="Ran C."/>
            <person name="Liu Y."/>
            <person name="Zhang J."/>
            <person name="Feng J."/>
            <person name="Wang M."/>
            <person name="Wang M."/>
            <person name="Wang L."/>
            <person name="Yao B."/>
        </authorList>
    </citation>
    <scope>NUCLEOTIDE SEQUENCE [LARGE SCALE GENOMIC DNA]</scope>
    <source>
        <strain evidence="1">Wuqing</strain>
    </source>
</reference>
<evidence type="ECO:0000313" key="1">
    <source>
        <dbReference type="EMBL" id="KII63880.1"/>
    </source>
</evidence>
<gene>
    <name evidence="1" type="ORF">RF11_05097</name>
</gene>
<organism evidence="1 2">
    <name type="scientific">Thelohanellus kitauei</name>
    <name type="common">Myxosporean</name>
    <dbReference type="NCBI Taxonomy" id="669202"/>
    <lineage>
        <taxon>Eukaryota</taxon>
        <taxon>Metazoa</taxon>
        <taxon>Cnidaria</taxon>
        <taxon>Myxozoa</taxon>
        <taxon>Myxosporea</taxon>
        <taxon>Bivalvulida</taxon>
        <taxon>Platysporina</taxon>
        <taxon>Myxobolidae</taxon>
        <taxon>Thelohanellus</taxon>
    </lineage>
</organism>
<comment type="caution">
    <text evidence="1">The sequence shown here is derived from an EMBL/GenBank/DDBJ whole genome shotgun (WGS) entry which is preliminary data.</text>
</comment>
<evidence type="ECO:0000313" key="2">
    <source>
        <dbReference type="Proteomes" id="UP000031668"/>
    </source>
</evidence>
<sequence>MALIDDSILNVFGCEYENPFLSNTLERFAVQPSSLNRLCLESIMGLPDMRTIIESLPASIVDELRVVLQIMALIDDSILYVYGGDCNVLNRYNKLERFALQPPSLDRLCLEYIITSQDVRTITGSLPVSKADELNINTTV</sequence>
<keyword evidence="2" id="KW-1185">Reference proteome</keyword>
<proteinExistence type="predicted"/>
<protein>
    <submittedName>
        <fullName evidence="1">Uncharacterized protein</fullName>
    </submittedName>
</protein>
<name>A0A0C2MA50_THEKT</name>
<dbReference type="EMBL" id="JWZT01004536">
    <property type="protein sequence ID" value="KII63880.1"/>
    <property type="molecule type" value="Genomic_DNA"/>
</dbReference>
<dbReference type="Proteomes" id="UP000031668">
    <property type="component" value="Unassembled WGS sequence"/>
</dbReference>
<accession>A0A0C2MA50</accession>
<dbReference type="AlphaFoldDB" id="A0A0C2MA50"/>